<evidence type="ECO:0000313" key="2">
    <source>
        <dbReference type="EMBL" id="QJR43683.1"/>
    </source>
</evidence>
<name>A0A6M4J9R0_9MOLU</name>
<dbReference type="InterPro" id="IPR052942">
    <property type="entry name" value="LPS_cholinephosphotransferase"/>
</dbReference>
<dbReference type="GO" id="GO:0009100">
    <property type="term" value="P:glycoprotein metabolic process"/>
    <property type="evidence" value="ECO:0007669"/>
    <property type="project" value="UniProtKB-ARBA"/>
</dbReference>
<protein>
    <submittedName>
        <fullName evidence="2">Lipopolysaccharide cholinephosphotransferase</fullName>
    </submittedName>
</protein>
<dbReference type="EMBL" id="CP053096">
    <property type="protein sequence ID" value="QJR43683.1"/>
    <property type="molecule type" value="Genomic_DNA"/>
</dbReference>
<dbReference type="InterPro" id="IPR007074">
    <property type="entry name" value="LicD/FKTN/FKRP_NTP_transf"/>
</dbReference>
<dbReference type="AlphaFoldDB" id="A0A6M4J9R0"/>
<organism evidence="2 3">
    <name type="scientific">Mycoplasma miroungigenitalium</name>
    <dbReference type="NCBI Taxonomy" id="754515"/>
    <lineage>
        <taxon>Bacteria</taxon>
        <taxon>Bacillati</taxon>
        <taxon>Mycoplasmatota</taxon>
        <taxon>Mollicutes</taxon>
        <taxon>Mycoplasmataceae</taxon>
        <taxon>Mycoplasma</taxon>
    </lineage>
</organism>
<gene>
    <name evidence="2" type="ORF">HLA87_02705</name>
</gene>
<dbReference type="Proteomes" id="UP000500686">
    <property type="component" value="Chromosome"/>
</dbReference>
<dbReference type="PANTHER" id="PTHR43404">
    <property type="entry name" value="LIPOPOLYSACCHARIDE CHOLINEPHOSPHOTRANSFERASE LICD"/>
    <property type="match status" value="1"/>
</dbReference>
<dbReference type="RefSeq" id="WP_171111689.1">
    <property type="nucleotide sequence ID" value="NZ_CP053096.1"/>
</dbReference>
<keyword evidence="3" id="KW-1185">Reference proteome</keyword>
<accession>A0A6M4J9R0</accession>
<keyword evidence="2" id="KW-0808">Transferase</keyword>
<dbReference type="NCBIfam" id="NF045866">
    <property type="entry name" value="GGPL_Ptran_Mf1"/>
    <property type="match status" value="1"/>
</dbReference>
<sequence length="255" mass="30444">MNLTQLKTFNLLKQFLEIANKHKLKYSIFYGSMLGAIRHGGFIPWDDDIDILVPKESWDLLIKIYPNLIKHSKNSNNPLLFGKFTNDSETDEDATFLDIFVAVKTSRKNLKKYNSLSTKIRYLKNFTKRKLFKRQWGMRIIKFLLLWTWLWPKFSFDQAYEMLNVPYGDIDFVITWPSNKEVKRASKVAIDWNNLISVKFEDVQVNIFKNYEEFFVSTYGPNWNIPKKYFMSEHLGLYDMDVFTKKKKETTKHEK</sequence>
<reference evidence="2 3" key="1">
    <citation type="submission" date="2020-05" db="EMBL/GenBank/DDBJ databases">
        <title>Novel Mycoplasma species detected in Mirounga angustirostris (northern elephant seal) from the USA.</title>
        <authorList>
            <person name="Volokhov D.V."/>
        </authorList>
    </citation>
    <scope>NUCLEOTIDE SEQUENCE [LARGE SCALE GENOMIC DNA]</scope>
    <source>
        <strain evidence="2 3">Mirounga ES2806-GEN</strain>
    </source>
</reference>
<dbReference type="KEGG" id="mmir:HLA87_02705"/>
<dbReference type="Pfam" id="PF04991">
    <property type="entry name" value="LicD"/>
    <property type="match status" value="1"/>
</dbReference>
<dbReference type="GO" id="GO:0016740">
    <property type="term" value="F:transferase activity"/>
    <property type="evidence" value="ECO:0007669"/>
    <property type="project" value="UniProtKB-KW"/>
</dbReference>
<evidence type="ECO:0000259" key="1">
    <source>
        <dbReference type="Pfam" id="PF04991"/>
    </source>
</evidence>
<proteinExistence type="predicted"/>
<evidence type="ECO:0000313" key="3">
    <source>
        <dbReference type="Proteomes" id="UP000500686"/>
    </source>
</evidence>
<dbReference type="PANTHER" id="PTHR43404:SF1">
    <property type="entry name" value="MNN4P"/>
    <property type="match status" value="1"/>
</dbReference>
<feature type="domain" description="LicD/FKTN/FKRP nucleotidyltransferase" evidence="1">
    <location>
        <begin position="19"/>
        <end position="220"/>
    </location>
</feature>